<evidence type="ECO:0000256" key="3">
    <source>
        <dbReference type="ARBA" id="ARBA00022630"/>
    </source>
</evidence>
<feature type="modified residue" description="FMN phosphoryl threonine" evidence="6">
    <location>
        <position position="169"/>
    </location>
</feature>
<protein>
    <recommendedName>
        <fullName evidence="6">Ion-translocating oxidoreductase complex subunit G</fullName>
        <ecNumber evidence="6">7.-.-.-</ecNumber>
    </recommendedName>
    <alternativeName>
        <fullName evidence="6">Rnf electron transport complex subunit G</fullName>
    </alternativeName>
</protein>
<dbReference type="GO" id="GO:0005886">
    <property type="term" value="C:plasma membrane"/>
    <property type="evidence" value="ECO:0007669"/>
    <property type="project" value="UniProtKB-SubCell"/>
</dbReference>
<dbReference type="PANTHER" id="PTHR36118">
    <property type="entry name" value="ION-TRANSLOCATING OXIDOREDUCTASE COMPLEX SUBUNIT G"/>
    <property type="match status" value="1"/>
</dbReference>
<dbReference type="EC" id="7.-.-.-" evidence="6"/>
<reference evidence="8 9" key="1">
    <citation type="submission" date="2019-03" db="EMBL/GenBank/DDBJ databases">
        <title>Metabolic potential of uncultured bacteria and archaea associated with petroleum seepage in deep-sea sediments.</title>
        <authorList>
            <person name="Dong X."/>
            <person name="Hubert C."/>
        </authorList>
    </citation>
    <scope>NUCLEOTIDE SEQUENCE [LARGE SCALE GENOMIC DNA]</scope>
    <source>
        <strain evidence="8">E44_bin3</strain>
    </source>
</reference>
<comment type="subunit">
    <text evidence="6">The complex is composed of six subunits: RnfA, RnfB, RnfC, RnfD, RnfE and RnfG.</text>
</comment>
<dbReference type="AlphaFoldDB" id="A0A523TJJ7"/>
<dbReference type="Pfam" id="PF04205">
    <property type="entry name" value="FMN_bind"/>
    <property type="match status" value="1"/>
</dbReference>
<dbReference type="GO" id="GO:0010181">
    <property type="term" value="F:FMN binding"/>
    <property type="evidence" value="ECO:0007669"/>
    <property type="project" value="InterPro"/>
</dbReference>
<evidence type="ECO:0000313" key="8">
    <source>
        <dbReference type="EMBL" id="TET30492.1"/>
    </source>
</evidence>
<sequence>MKTAARMITVLAVVGLFAGGTLAFIYRWAKPQIEAHERELLRQAIFSVLPETKSYEFSEKDGVGIYQCEDSSGNLVGYAFVAEGGGYQDKIKMMVGLRPDLKTLGGIEILYSRETPGLGGKIDSEDILQPAGKTFTEQFRELEVLPPIEYVKGKKPTSPNQIQAITGATISSRSVVQIINETVAKVTGILKEEDKKEK</sequence>
<evidence type="ECO:0000256" key="4">
    <source>
        <dbReference type="ARBA" id="ARBA00022643"/>
    </source>
</evidence>
<dbReference type="SMART" id="SM00900">
    <property type="entry name" value="FMN_bind"/>
    <property type="match status" value="1"/>
</dbReference>
<keyword evidence="4 6" id="KW-0288">FMN</keyword>
<evidence type="ECO:0000256" key="6">
    <source>
        <dbReference type="HAMAP-Rule" id="MF_00479"/>
    </source>
</evidence>
<dbReference type="EMBL" id="SOJT01000035">
    <property type="protein sequence ID" value="TET30492.1"/>
    <property type="molecule type" value="Genomic_DNA"/>
</dbReference>
<keyword evidence="3 6" id="KW-0285">Flavoprotein</keyword>
<evidence type="ECO:0000259" key="7">
    <source>
        <dbReference type="SMART" id="SM00900"/>
    </source>
</evidence>
<gene>
    <name evidence="6" type="primary">rnfG</name>
    <name evidence="8" type="ORF">E3J68_00625</name>
</gene>
<comment type="similarity">
    <text evidence="6">Belongs to the RnfG family.</text>
</comment>
<keyword evidence="6" id="KW-0812">Transmembrane</keyword>
<dbReference type="GO" id="GO:0022900">
    <property type="term" value="P:electron transport chain"/>
    <property type="evidence" value="ECO:0007669"/>
    <property type="project" value="UniProtKB-UniRule"/>
</dbReference>
<dbReference type="HAMAP" id="MF_00479">
    <property type="entry name" value="RsxG_RnfG"/>
    <property type="match status" value="1"/>
</dbReference>
<keyword evidence="6" id="KW-1278">Translocase</keyword>
<dbReference type="PANTHER" id="PTHR36118:SF1">
    <property type="entry name" value="ION-TRANSLOCATING OXIDOREDUCTASE COMPLEX SUBUNIT G"/>
    <property type="match status" value="1"/>
</dbReference>
<keyword evidence="6" id="KW-0472">Membrane</keyword>
<evidence type="ECO:0000256" key="1">
    <source>
        <dbReference type="ARBA" id="ARBA00022448"/>
    </source>
</evidence>
<name>A0A523TJJ7_UNCAE</name>
<dbReference type="PIRSF" id="PIRSF006091">
    <property type="entry name" value="E_trnsport_RnfG"/>
    <property type="match status" value="1"/>
</dbReference>
<dbReference type="InterPro" id="IPR007329">
    <property type="entry name" value="FMN-bd"/>
</dbReference>
<dbReference type="GO" id="GO:0009055">
    <property type="term" value="F:electron transfer activity"/>
    <property type="evidence" value="ECO:0007669"/>
    <property type="project" value="InterPro"/>
</dbReference>
<comment type="cofactor">
    <cofactor evidence="6">
        <name>FMN</name>
        <dbReference type="ChEBI" id="CHEBI:58210"/>
    </cofactor>
</comment>
<comment type="function">
    <text evidence="6">Part of a membrane-bound complex that couples electron transfer with translocation of ions across the membrane.</text>
</comment>
<accession>A0A523TJJ7</accession>
<evidence type="ECO:0000313" key="9">
    <source>
        <dbReference type="Proteomes" id="UP000316517"/>
    </source>
</evidence>
<keyword evidence="5 6" id="KW-0249">Electron transport</keyword>
<keyword evidence="1 6" id="KW-0813">Transport</keyword>
<comment type="subcellular location">
    <subcellularLocation>
        <location evidence="6">Cell membrane</location>
        <topology evidence="6">Single-pass membrane protein</topology>
    </subcellularLocation>
</comment>
<dbReference type="Proteomes" id="UP000316517">
    <property type="component" value="Unassembled WGS sequence"/>
</dbReference>
<feature type="domain" description="FMN-binding" evidence="7">
    <location>
        <begin position="86"/>
        <end position="186"/>
    </location>
</feature>
<organism evidence="8 9">
    <name type="scientific">Aerophobetes bacterium</name>
    <dbReference type="NCBI Taxonomy" id="2030807"/>
    <lineage>
        <taxon>Bacteria</taxon>
        <taxon>Candidatus Aerophobota</taxon>
    </lineage>
</organism>
<keyword evidence="2 6" id="KW-0597">Phosphoprotein</keyword>
<dbReference type="InterPro" id="IPR010209">
    <property type="entry name" value="Ion_transpt_RnfG/RsxG"/>
</dbReference>
<keyword evidence="6" id="KW-1133">Transmembrane helix</keyword>
<evidence type="ECO:0000256" key="2">
    <source>
        <dbReference type="ARBA" id="ARBA00022553"/>
    </source>
</evidence>
<evidence type="ECO:0000256" key="5">
    <source>
        <dbReference type="ARBA" id="ARBA00022982"/>
    </source>
</evidence>
<proteinExistence type="inferred from homology"/>
<comment type="caution">
    <text evidence="8">The sequence shown here is derived from an EMBL/GenBank/DDBJ whole genome shotgun (WGS) entry which is preliminary data.</text>
</comment>
<keyword evidence="6" id="KW-1003">Cell membrane</keyword>